<evidence type="ECO:0000256" key="1">
    <source>
        <dbReference type="SAM" id="MobiDB-lite"/>
    </source>
</evidence>
<keyword evidence="3" id="KW-1185">Reference proteome</keyword>
<dbReference type="InterPro" id="IPR052793">
    <property type="entry name" value="EJC-associated_protein"/>
</dbReference>
<feature type="domain" description="SAP" evidence="2">
    <location>
        <begin position="14"/>
        <end position="48"/>
    </location>
</feature>
<dbReference type="GO" id="GO:0003723">
    <property type="term" value="F:RNA binding"/>
    <property type="evidence" value="ECO:0007669"/>
    <property type="project" value="TreeGrafter"/>
</dbReference>
<dbReference type="Gene3D" id="1.10.720.30">
    <property type="entry name" value="SAP domain"/>
    <property type="match status" value="1"/>
</dbReference>
<feature type="region of interest" description="Disordered" evidence="1">
    <location>
        <begin position="891"/>
        <end position="957"/>
    </location>
</feature>
<feature type="compositionally biased region" description="Basic and acidic residues" evidence="1">
    <location>
        <begin position="431"/>
        <end position="441"/>
    </location>
</feature>
<feature type="region of interest" description="Disordered" evidence="1">
    <location>
        <begin position="331"/>
        <end position="350"/>
    </location>
</feature>
<feature type="compositionally biased region" description="Basic and acidic residues" evidence="1">
    <location>
        <begin position="402"/>
        <end position="423"/>
    </location>
</feature>
<feature type="compositionally biased region" description="Polar residues" evidence="1">
    <location>
        <begin position="811"/>
        <end position="822"/>
    </location>
</feature>
<dbReference type="InterPro" id="IPR035979">
    <property type="entry name" value="RBD_domain_sf"/>
</dbReference>
<dbReference type="CDD" id="cd12432">
    <property type="entry name" value="RRM_ACINU"/>
    <property type="match status" value="1"/>
</dbReference>
<feature type="compositionally biased region" description="Basic and acidic residues" evidence="1">
    <location>
        <begin position="222"/>
        <end position="231"/>
    </location>
</feature>
<dbReference type="InterPro" id="IPR012677">
    <property type="entry name" value="Nucleotide-bd_a/b_plait_sf"/>
</dbReference>
<feature type="region of interest" description="Disordered" evidence="1">
    <location>
        <begin position="564"/>
        <end position="666"/>
    </location>
</feature>
<feature type="compositionally biased region" description="Basic residues" evidence="1">
    <location>
        <begin position="933"/>
        <end position="957"/>
    </location>
</feature>
<dbReference type="GO" id="GO:0008380">
    <property type="term" value="P:RNA splicing"/>
    <property type="evidence" value="ECO:0007669"/>
    <property type="project" value="TreeGrafter"/>
</dbReference>
<feature type="compositionally biased region" description="Basic and acidic residues" evidence="1">
    <location>
        <begin position="356"/>
        <end position="374"/>
    </location>
</feature>
<dbReference type="Proteomes" id="UP000046393">
    <property type="component" value="Unplaced"/>
</dbReference>
<feature type="compositionally biased region" description="Basic and acidic residues" evidence="1">
    <location>
        <begin position="914"/>
        <end position="929"/>
    </location>
</feature>
<dbReference type="SUPFAM" id="SSF68906">
    <property type="entry name" value="SAP domain"/>
    <property type="match status" value="1"/>
</dbReference>
<organism evidence="3 4">
    <name type="scientific">Syphacia muris</name>
    <dbReference type="NCBI Taxonomy" id="451379"/>
    <lineage>
        <taxon>Eukaryota</taxon>
        <taxon>Metazoa</taxon>
        <taxon>Ecdysozoa</taxon>
        <taxon>Nematoda</taxon>
        <taxon>Chromadorea</taxon>
        <taxon>Rhabditida</taxon>
        <taxon>Spirurina</taxon>
        <taxon>Oxyuridomorpha</taxon>
        <taxon>Oxyuroidea</taxon>
        <taxon>Oxyuridae</taxon>
        <taxon>Syphacia</taxon>
    </lineage>
</organism>
<dbReference type="GO" id="GO:0071011">
    <property type="term" value="C:precatalytic spliceosome"/>
    <property type="evidence" value="ECO:0007669"/>
    <property type="project" value="TreeGrafter"/>
</dbReference>
<feature type="compositionally biased region" description="Basic and acidic residues" evidence="1">
    <location>
        <begin position="181"/>
        <end position="211"/>
    </location>
</feature>
<dbReference type="PANTHER" id="PTHR46589:SF1">
    <property type="entry name" value="APOPTOTIC CHROMATIN CONDENSATION INDUCER IN THE NUCLEUS"/>
    <property type="match status" value="1"/>
</dbReference>
<dbReference type="PROSITE" id="PS50800">
    <property type="entry name" value="SAP"/>
    <property type="match status" value="1"/>
</dbReference>
<dbReference type="STRING" id="451379.A0A0N5AI75"/>
<feature type="compositionally biased region" description="Basic and acidic residues" evidence="1">
    <location>
        <begin position="823"/>
        <end position="867"/>
    </location>
</feature>
<feature type="compositionally biased region" description="Low complexity" evidence="1">
    <location>
        <begin position="335"/>
        <end position="350"/>
    </location>
</feature>
<dbReference type="AlphaFoldDB" id="A0A0N5AI75"/>
<dbReference type="WBParaSite" id="SMUV_0000410901-mRNA-1">
    <property type="protein sequence ID" value="SMUV_0000410901-mRNA-1"/>
    <property type="gene ID" value="SMUV_0000410901"/>
</dbReference>
<feature type="region of interest" description="Disordered" evidence="1">
    <location>
        <begin position="356"/>
        <end position="390"/>
    </location>
</feature>
<accession>A0A0N5AI75</accession>
<dbReference type="SUPFAM" id="SSF54928">
    <property type="entry name" value="RNA-binding domain, RBD"/>
    <property type="match status" value="1"/>
</dbReference>
<dbReference type="InterPro" id="IPR034257">
    <property type="entry name" value="Acinus_RRM"/>
</dbReference>
<dbReference type="Pfam" id="PF16294">
    <property type="entry name" value="RSB_motif"/>
    <property type="match status" value="1"/>
</dbReference>
<evidence type="ECO:0000259" key="2">
    <source>
        <dbReference type="PROSITE" id="PS50800"/>
    </source>
</evidence>
<feature type="compositionally biased region" description="Polar residues" evidence="1">
    <location>
        <begin position="474"/>
        <end position="490"/>
    </location>
</feature>
<dbReference type="GO" id="GO:0061574">
    <property type="term" value="C:ASAP complex"/>
    <property type="evidence" value="ECO:0007669"/>
    <property type="project" value="TreeGrafter"/>
</dbReference>
<evidence type="ECO:0000313" key="3">
    <source>
        <dbReference type="Proteomes" id="UP000046393"/>
    </source>
</evidence>
<feature type="compositionally biased region" description="Basic and acidic residues" evidence="1">
    <location>
        <begin position="891"/>
        <end position="900"/>
    </location>
</feature>
<dbReference type="PANTHER" id="PTHR46589">
    <property type="entry name" value="APOPTOTIC CHROMATIN CONDENSATION INDUCER IN THE NUCLEUS"/>
    <property type="match status" value="1"/>
</dbReference>
<dbReference type="Pfam" id="PF02037">
    <property type="entry name" value="SAP"/>
    <property type="match status" value="1"/>
</dbReference>
<name>A0A0N5AI75_9BILA</name>
<dbReference type="InterPro" id="IPR003034">
    <property type="entry name" value="SAP_dom"/>
</dbReference>
<feature type="compositionally biased region" description="Basic and acidic residues" evidence="1">
    <location>
        <begin position="631"/>
        <end position="662"/>
    </location>
</feature>
<reference evidence="4" key="1">
    <citation type="submission" date="2016-03" db="UniProtKB">
        <authorList>
            <consortium name="WormBaseParasite"/>
        </authorList>
    </citation>
    <scope>IDENTIFICATION</scope>
</reference>
<dbReference type="SMART" id="SM00513">
    <property type="entry name" value="SAP"/>
    <property type="match status" value="1"/>
</dbReference>
<feature type="compositionally biased region" description="Polar residues" evidence="1">
    <location>
        <begin position="103"/>
        <end position="114"/>
    </location>
</feature>
<feature type="compositionally biased region" description="Polar residues" evidence="1">
    <location>
        <begin position="444"/>
        <end position="459"/>
    </location>
</feature>
<feature type="compositionally biased region" description="Basic and acidic residues" evidence="1">
    <location>
        <begin position="134"/>
        <end position="148"/>
    </location>
</feature>
<proteinExistence type="predicted"/>
<evidence type="ECO:0000313" key="4">
    <source>
        <dbReference type="WBParaSite" id="SMUV_0000410901-mRNA-1"/>
    </source>
</evidence>
<dbReference type="InterPro" id="IPR032552">
    <property type="entry name" value="RSB_motif"/>
</dbReference>
<feature type="region of interest" description="Disordered" evidence="1">
    <location>
        <begin position="172"/>
        <end position="245"/>
    </location>
</feature>
<feature type="region of interest" description="Disordered" evidence="1">
    <location>
        <begin position="94"/>
        <end position="160"/>
    </location>
</feature>
<feature type="region of interest" description="Disordered" evidence="1">
    <location>
        <begin position="796"/>
        <end position="867"/>
    </location>
</feature>
<dbReference type="InterPro" id="IPR036361">
    <property type="entry name" value="SAP_dom_sf"/>
</dbReference>
<protein>
    <submittedName>
        <fullName evidence="4">SAP domain-containing protein</fullName>
    </submittedName>
</protein>
<sequence>MSNELDPTINGRSISELKVVELKEELSKRGLSKAGNKNVLYDRLKKFLLDESGDANVTLESIDSSQVVDTPNSPPANPLVAEYLAKQEAALREARKDAEAALRSSSGDETSPSSKKVLRGRKSVVSNVDTEDTVIERRTTRSKARSEAEQAQETIKAAGKVTEVKHDMKILNNEVGNAKGESLDVRDTGRISKKAESGESRSEFKEIEETTTKSGENVGGEVAHEARKASEVADPSASTGAVDQDEKNKINLDAVVDDVTFGVTTAADGNVDATPIVSSEDGVSTSGAVADTTNVEDVKVCVKSAVTEDTGVSIHSNFDKDGNVKIEAEPTSAADSVISPTTTSTSTVDVTDNTSKDVKVCNDNNKDNTKKEIEPVPSGDEVQESDVKIPVKMADIKDTFEEAQRTDCGSDKNEQDIQKDGDKQSGNSEITHYEKIEDQKPLLETSSDAVEDNGTNTVAISDVESMEVDKGINDESSSIVLQLPQTSNSEPEVIAVESSSTSRKSVGGDVTKVERKRRWKETSSSQDSNDDKDVITVSATKTSAEIVHEPDDSEYSDVDEKAVLTGQQQNEFEAKDAILGTDAKDEELDYEEEHIFPTSESSKPAKADDDEPPKKIRNNGSEGGRSTAETEFDRRHEVLSKKKASDGNGQDKKDNLSEDGGKQRRVSPARYPVSEVFFILLSAYLLIRQLTRPFTVKQLKGMLSNYGTLVEDGFWIDNIKSKCIVKYSSKEEATVARGSLHNLVWPFGNPKELKVDFIDEAGVCFFILCRQDVKEDLKSKANGNIAAQPSVSLRVSAGNEQRVVQKKQEGSGDSQETAAHNNTKSDHSPNSRHELGHGYDSSHKRQESARTAADYHRSEPEPKAKTADELFQKTKTQPAIYFSPLTDEQILEREKQKASETETSLLKRTTQTSRSERHKDEDSEKDNKYRLSPWRRQRSPSGQRKRRPSRSRSPRRP</sequence>
<dbReference type="Gene3D" id="3.30.70.330">
    <property type="match status" value="1"/>
</dbReference>
<feature type="compositionally biased region" description="Polar residues" evidence="1">
    <location>
        <begin position="901"/>
        <end position="913"/>
    </location>
</feature>
<feature type="region of interest" description="Disordered" evidence="1">
    <location>
        <begin position="402"/>
        <end position="535"/>
    </location>
</feature>